<dbReference type="RefSeq" id="WP_022649955.1">
    <property type="nucleotide sequence ID" value="NZ_AP018351.1"/>
</dbReference>
<protein>
    <submittedName>
        <fullName evidence="1">Uncharacterized protein</fullName>
    </submittedName>
</protein>
<evidence type="ECO:0000313" key="1">
    <source>
        <dbReference type="EMBL" id="BBA25766.1"/>
    </source>
</evidence>
<proteinExistence type="predicted"/>
<dbReference type="GeneID" id="39469008"/>
<accession>A0A286NYH1</accession>
<gene>
    <name evidence="1" type="ORF">TUM10695_00064</name>
</gene>
<keyword evidence="1" id="KW-0614">Plasmid</keyword>
<dbReference type="EMBL" id="AP018351">
    <property type="protein sequence ID" value="BBA25766.1"/>
    <property type="molecule type" value="Genomic_DNA"/>
</dbReference>
<dbReference type="AlphaFoldDB" id="A0A286NYH1"/>
<reference evidence="1" key="1">
    <citation type="journal article" date="2018" name="Antimicrob. Agents Chemother.">
        <title>Molecular Characterization of IMP-1-Producing Enterobacter cloacae Complex Isolates in Tokyo.</title>
        <authorList>
            <person name="Aoki K."/>
            <person name="Harada S."/>
            <person name="Yahara K."/>
            <person name="Ishii Y."/>
            <person name="Motooka D."/>
            <person name="Nakamura S."/>
            <person name="Akeda Y."/>
            <person name="Iida T."/>
            <person name="Tomono K."/>
            <person name="Iwata S."/>
            <person name="Moriya K."/>
            <person name="Tateda K."/>
        </authorList>
    </citation>
    <scope>NUCLEOTIDE SEQUENCE</scope>
    <source>
        <strain evidence="1">TUM10695</strain>
        <plasmid evidence="1">pMTY10695_IncFIB</plasmid>
    </source>
</reference>
<organism evidence="1">
    <name type="scientific">Enterobacter hormaechei</name>
    <dbReference type="NCBI Taxonomy" id="158836"/>
    <lineage>
        <taxon>Bacteria</taxon>
        <taxon>Pseudomonadati</taxon>
        <taxon>Pseudomonadota</taxon>
        <taxon>Gammaproteobacteria</taxon>
        <taxon>Enterobacterales</taxon>
        <taxon>Enterobacteriaceae</taxon>
        <taxon>Enterobacter</taxon>
        <taxon>Enterobacter cloacae complex</taxon>
    </lineage>
</organism>
<name>A0A286NYH1_9ENTR</name>
<geneLocation type="plasmid" evidence="1">
    <name>pMTY10695_IncFIB</name>
</geneLocation>
<sequence>MSYGAKIWSPSRQEMVDALAPIYYLDYFLPTGSGSRSYAIEPGMSIDYYIMETINGYIGSVSVSGNSINWSDARGTIYILVFQK</sequence>